<comment type="subcellular location">
    <subcellularLocation>
        <location evidence="1">Nucleus</location>
    </subcellularLocation>
</comment>
<dbReference type="GO" id="GO:0003676">
    <property type="term" value="F:nucleic acid binding"/>
    <property type="evidence" value="ECO:0007669"/>
    <property type="project" value="InterPro"/>
</dbReference>
<sequence>MMHFYNLTLQEPQHIVNATSGNFTGRSSEGVDEIVVNLGTQISLYRQYSNEDQTESAINRIFTKPTFCHLFNVKTLSFPGSIHDYLAMTSDSGNITIADLKNDDITIVACFPFARTGMRRMEPGYYFNISPCGRAILTSALEKYKVAWPVNQSDDKSPQILPPIETTRSHSIVHCSVALDVGYESPLFAFIERIFKPDKSKKEPIFDPKKNQKNLVLYEVDPSIKSIVRRGEHPIPSTSTHLVAVPGPLYDCPGGVMVCSSGNVKYFPKTGEPSISSIPTRKGCDLSIIVSSATYSRDGTWLALLQNQFGDLLIATTDENEPNAISIKYYDTIPPSKNILILRQGVLVSFGENNEINYYFITSVDGDDVLEFEPNEVNSRLSQFFTHPTMDHLVKMSVVESSYGGYSGDIISLHGSGKFSSLKFTRRGIPIDSIYQQTLGGQTFSIKTVRENPTDTYDKYIFISGINSTRVLSVEASGKINETSESLFIYDSATLDVIQLETIHSYSTVQIHAKGLRVITKENTVKNWGRESSNYIVAAASNTRQIVIAYDDATIALFEGNENAIPIEVSSIRLDNIEGQIIALAIPQLPEGIKTAKWLAIATDQMMMFIISLGGHTEEDINQRWTISARQMVNDRISALAFLSVPGIGHVLHIGNEKGVLQRAILDDNEGRLDMPQMRFLGHSPISFSKISINGRHCLIANASSPFLIRGLQVDQFAAPSFSAITQIFASFCPDGGFVGVTENDLMIFEIKDLNSSMSTLTAPLPMTPRQIVNIQNTSSAFIACSDLIEGIWQTVFFIYDYHSHSLSDPIEYEPGYCVTSSAFIPSSGSVCLGLAGNLRFNPRSCTGGRLILVDPTGLVHHKTDIEDIPGAIGLFDDDILCGIGKNIRIYKIGMNVLLKRCESRTMPFFISFVTSIGSRVVVGDSAESYHFLKFDRQNSVMTPFCDDATPRFPLSSVLLDRATVASGDRFGNFAVLRIPPEISDEAEVDPSGVGMVWEHHDFSGTPNKFDTAASFHIGDPITSMQLAVSGHCIIYATVGGQIGAMIPLSSDADATIIKKLEIEMRKKKPTICGRVHELFRSYYAPLTNVTDGDLVKTFLDLSNNEQKEIAFNMRCTPFDISRQLISIESIV</sequence>
<dbReference type="PANTHER" id="PTHR10644">
    <property type="entry name" value="DNA REPAIR/RNA PROCESSING CPSF FAMILY"/>
    <property type="match status" value="1"/>
</dbReference>
<dbReference type="Pfam" id="PF10433">
    <property type="entry name" value="Beta-prop_RSE1_1st"/>
    <property type="match status" value="1"/>
</dbReference>
<dbReference type="Gene3D" id="2.130.10.10">
    <property type="entry name" value="YVTN repeat-like/Quinoprotein amine dehydrogenase"/>
    <property type="match status" value="3"/>
</dbReference>
<evidence type="ECO:0000259" key="4">
    <source>
        <dbReference type="Pfam" id="PF10433"/>
    </source>
</evidence>
<feature type="domain" description="RSE1/DDB1/CPSF1 second beta-propeller" evidence="5">
    <location>
        <begin position="439"/>
        <end position="751"/>
    </location>
</feature>
<name>A0A1J4JUM0_9EUKA</name>
<dbReference type="InterPro" id="IPR050358">
    <property type="entry name" value="RSE1/DDB1/CFT1"/>
</dbReference>
<feature type="domain" description="RSE1/DDB1/CPSF1 first beta-propeller" evidence="4">
    <location>
        <begin position="15"/>
        <end position="355"/>
    </location>
</feature>
<protein>
    <submittedName>
        <fullName evidence="6">CPSF A subunit region family protein</fullName>
    </submittedName>
</protein>
<evidence type="ECO:0000313" key="7">
    <source>
        <dbReference type="Proteomes" id="UP000179807"/>
    </source>
</evidence>
<feature type="domain" description="RSE1/DDB1/CPSF1 C-terminal" evidence="3">
    <location>
        <begin position="831"/>
        <end position="1101"/>
    </location>
</feature>
<keyword evidence="7" id="KW-1185">Reference proteome</keyword>
<dbReference type="AlphaFoldDB" id="A0A1J4JUM0"/>
<proteinExistence type="predicted"/>
<dbReference type="GeneID" id="94843083"/>
<dbReference type="EMBL" id="MLAK01000930">
    <property type="protein sequence ID" value="OHT00949.1"/>
    <property type="molecule type" value="Genomic_DNA"/>
</dbReference>
<dbReference type="InterPro" id="IPR018846">
    <property type="entry name" value="Beta-prop_RSE1/DDB1/CPSF1_1st"/>
</dbReference>
<dbReference type="Pfam" id="PF23726">
    <property type="entry name" value="Beta-prop_RSE1_2nd"/>
    <property type="match status" value="1"/>
</dbReference>
<dbReference type="Pfam" id="PF03178">
    <property type="entry name" value="CPSF_A"/>
    <property type="match status" value="1"/>
</dbReference>
<accession>A0A1J4JUM0</accession>
<gene>
    <name evidence="6" type="ORF">TRFO_32208</name>
</gene>
<dbReference type="Gene3D" id="1.10.150.910">
    <property type="match status" value="1"/>
</dbReference>
<evidence type="ECO:0000259" key="3">
    <source>
        <dbReference type="Pfam" id="PF03178"/>
    </source>
</evidence>
<keyword evidence="2" id="KW-0539">Nucleus</keyword>
<dbReference type="GO" id="GO:0005634">
    <property type="term" value="C:nucleus"/>
    <property type="evidence" value="ECO:0007669"/>
    <property type="project" value="UniProtKB-SubCell"/>
</dbReference>
<dbReference type="RefSeq" id="XP_068354085.1">
    <property type="nucleotide sequence ID" value="XM_068508379.1"/>
</dbReference>
<evidence type="ECO:0000256" key="2">
    <source>
        <dbReference type="ARBA" id="ARBA00023242"/>
    </source>
</evidence>
<evidence type="ECO:0000256" key="1">
    <source>
        <dbReference type="ARBA" id="ARBA00004123"/>
    </source>
</evidence>
<evidence type="ECO:0000259" key="5">
    <source>
        <dbReference type="Pfam" id="PF23726"/>
    </source>
</evidence>
<dbReference type="InterPro" id="IPR058543">
    <property type="entry name" value="Beta-prop_RSE1/DDB1/CPSF1_2nd"/>
</dbReference>
<reference evidence="6" key="1">
    <citation type="submission" date="2016-10" db="EMBL/GenBank/DDBJ databases">
        <authorList>
            <person name="Benchimol M."/>
            <person name="Almeida L.G."/>
            <person name="Vasconcelos A.T."/>
            <person name="Perreira-Neves A."/>
            <person name="Rosa I.A."/>
            <person name="Tasca T."/>
            <person name="Bogo M.R."/>
            <person name="de Souza W."/>
        </authorList>
    </citation>
    <scope>NUCLEOTIDE SEQUENCE [LARGE SCALE GENOMIC DNA]</scope>
    <source>
        <strain evidence="6">K</strain>
    </source>
</reference>
<organism evidence="6 7">
    <name type="scientific">Tritrichomonas foetus</name>
    <dbReference type="NCBI Taxonomy" id="1144522"/>
    <lineage>
        <taxon>Eukaryota</taxon>
        <taxon>Metamonada</taxon>
        <taxon>Parabasalia</taxon>
        <taxon>Tritrichomonadida</taxon>
        <taxon>Tritrichomonadidae</taxon>
        <taxon>Tritrichomonas</taxon>
    </lineage>
</organism>
<dbReference type="OrthoDB" id="436637at2759"/>
<evidence type="ECO:0000313" key="6">
    <source>
        <dbReference type="EMBL" id="OHT00949.1"/>
    </source>
</evidence>
<dbReference type="InterPro" id="IPR015943">
    <property type="entry name" value="WD40/YVTN_repeat-like_dom_sf"/>
</dbReference>
<dbReference type="InterPro" id="IPR004871">
    <property type="entry name" value="RSE1/DDB1/CPSF1_C"/>
</dbReference>
<comment type="caution">
    <text evidence="6">The sequence shown here is derived from an EMBL/GenBank/DDBJ whole genome shotgun (WGS) entry which is preliminary data.</text>
</comment>
<dbReference type="VEuPathDB" id="TrichDB:TRFO_32208"/>
<dbReference type="Proteomes" id="UP000179807">
    <property type="component" value="Unassembled WGS sequence"/>
</dbReference>